<dbReference type="EMBL" id="PDUD01000021">
    <property type="protein sequence ID" value="PHN05501.1"/>
    <property type="molecule type" value="Genomic_DNA"/>
</dbReference>
<dbReference type="InterPro" id="IPR036291">
    <property type="entry name" value="NAD(P)-bd_dom_sf"/>
</dbReference>
<dbReference type="SUPFAM" id="SSF51735">
    <property type="entry name" value="NAD(P)-binding Rossmann-fold domains"/>
    <property type="match status" value="1"/>
</dbReference>
<evidence type="ECO:0000256" key="2">
    <source>
        <dbReference type="ARBA" id="ARBA00022450"/>
    </source>
</evidence>
<dbReference type="InterPro" id="IPR013120">
    <property type="entry name" value="FAR_NAD-bd"/>
</dbReference>
<protein>
    <submittedName>
        <fullName evidence="10">Fatty acyl-AMP ligase</fullName>
    </submittedName>
</protein>
<dbReference type="GO" id="GO:0016874">
    <property type="term" value="F:ligase activity"/>
    <property type="evidence" value="ECO:0007669"/>
    <property type="project" value="UniProtKB-KW"/>
</dbReference>
<evidence type="ECO:0000259" key="7">
    <source>
        <dbReference type="Pfam" id="PF00501"/>
    </source>
</evidence>
<dbReference type="PANTHER" id="PTHR22754:SF32">
    <property type="entry name" value="DISCO-INTERACTING PROTEIN 2"/>
    <property type="match status" value="1"/>
</dbReference>
<feature type="domain" description="AMP-dependent synthetase/ligase" evidence="7">
    <location>
        <begin position="9"/>
        <end position="410"/>
    </location>
</feature>
<evidence type="ECO:0000256" key="5">
    <source>
        <dbReference type="ARBA" id="ARBA00022832"/>
    </source>
</evidence>
<proteinExistence type="inferred from homology"/>
<dbReference type="GO" id="GO:0006631">
    <property type="term" value="P:fatty acid metabolic process"/>
    <property type="evidence" value="ECO:0007669"/>
    <property type="project" value="UniProtKB-KW"/>
</dbReference>
<dbReference type="InterPro" id="IPR020845">
    <property type="entry name" value="AMP-binding_CS"/>
</dbReference>
<dbReference type="Gene3D" id="3.40.50.720">
    <property type="entry name" value="NAD(P)-binding Rossmann-like Domain"/>
    <property type="match status" value="1"/>
</dbReference>
<dbReference type="CDD" id="cd05931">
    <property type="entry name" value="FAAL"/>
    <property type="match status" value="1"/>
</dbReference>
<evidence type="ECO:0000313" key="10">
    <source>
        <dbReference type="EMBL" id="PHN05501.1"/>
    </source>
</evidence>
<keyword evidence="2" id="KW-0596">Phosphopantetheine</keyword>
<dbReference type="AlphaFoldDB" id="A0A2D0NAG1"/>
<feature type="domain" description="Thioester reductase (TE)" evidence="8">
    <location>
        <begin position="711"/>
        <end position="947"/>
    </location>
</feature>
<dbReference type="FunFam" id="3.40.50.12780:FF:000013">
    <property type="entry name" value="Long-chain-fatty-acid--AMP ligase FadD32"/>
    <property type="match status" value="1"/>
</dbReference>
<gene>
    <name evidence="10" type="ORF">CRP01_16020</name>
</gene>
<sequence>MKSVIKRFNEWVDKNPEQRLFAFLDVNGNIKEDYTYQEFEDRSKIIAAHLMSEFKFKQNDRVLLAYPPGIEMICAFFACVRSGLIPVPTYPPSSLGYQSSMSKMDFIAADCGAVGVLTSQDYYWSLKLNLNRNNVREKNRLSQITWVNTSEISSISVPDIPERQADILFLQYTSGSTSSPKGVMVSHENIIYNGDIVIDHYPITGVSWLPQYHDMGLIGYYLFLAIKGGTNYGFSPIDFIRKPSLWLETISKYRGTASSAPNFAYEYCLQPGKLTEETLNDLDLSCLRSLMTAAEPVDVSTYQRFLEFFKPYGLDPQYYFTAYGLAENTLALSNHGRKFIAVNRQELQENRLLLASPGQNGHTTSSIMSCGKPLGDHQVRIVDPESCTDLGADAIGEIWVSGPSKCLGYWNKPTLTKETFEAEIPGDASGQQFLRTGDLGLLHEGEVYVCGRLKDMIIIRGLNYYPQDVEKIVEKTSKEIREGYVAAFGLKENGEEHLIVVVGIKSKSKIPDPFKISEEIRKKLNILPHTITFVPNKIIPRTSSGKIMRRKAKQLWMEDGLQVIKNCVLIHESEARSNGKAASPFDEIKHKYGFTGEETFSLVSALDSLDLVLLLNDLKELLKKSGAPKMAKEIDTRLLQEISVSEFFDLIEQFDTSSLVAIHRLKNIISKLQSEHKDAEQRQMLRDVKLNFKPESVPPASNYKPTGKILLTGGTGFLGPFILKSLLEQTDDDIYVLVRSENDQKGRERLIEGMKLAGIYELCQGEFEDRVIAVRGDMNKARLGMDEKRWKYLTENIHAIYNNGALVNYLFNYEKMKGTNVSGTNEVIKFAFAGIPKILNHVSTTFIFGWAVKDVLYETDTNDSLDLLDFGYSQTKWVSEEIVKDAMKYGLQARIFRPALITPSVHGGGNNFDISIRLLAFMINHGIGVDTNNQVSFTPVDVVGNNIVAISALPDTINKTFHIVRDNYNNMMDITDIISKLTDQEFNNLKLPQFVPQIVDRCTKDDLLFPLLDFLIRSVENISAMELKLYSNQEYQEARNRSKHGAPDPSLEETVRGMLLFMQRKEVINVKMKV</sequence>
<dbReference type="InterPro" id="IPR025110">
    <property type="entry name" value="AMP-bd_C"/>
</dbReference>
<reference evidence="10 11" key="1">
    <citation type="submission" date="2017-10" db="EMBL/GenBank/DDBJ databases">
        <title>The draft genome sequence of Lewinella nigricans NBRC 102662.</title>
        <authorList>
            <person name="Wang K."/>
        </authorList>
    </citation>
    <scope>NUCLEOTIDE SEQUENCE [LARGE SCALE GENOMIC DNA]</scope>
    <source>
        <strain evidence="10 11">NBRC 102662</strain>
    </source>
</reference>
<evidence type="ECO:0000256" key="4">
    <source>
        <dbReference type="ARBA" id="ARBA00022598"/>
    </source>
</evidence>
<dbReference type="GO" id="GO:0071766">
    <property type="term" value="P:Actinobacterium-type cell wall biogenesis"/>
    <property type="evidence" value="ECO:0007669"/>
    <property type="project" value="UniProtKB-ARBA"/>
</dbReference>
<feature type="domain" description="AMP-binding enzyme C-terminal" evidence="9">
    <location>
        <begin position="455"/>
        <end position="565"/>
    </location>
</feature>
<accession>A0A2D0NAG1</accession>
<dbReference type="InterPro" id="IPR000873">
    <property type="entry name" value="AMP-dep_synth/lig_dom"/>
</dbReference>
<dbReference type="InterPro" id="IPR045851">
    <property type="entry name" value="AMP-bd_C_sf"/>
</dbReference>
<keyword evidence="11" id="KW-1185">Reference proteome</keyword>
<keyword evidence="3" id="KW-0597">Phosphoprotein</keyword>
<evidence type="ECO:0000259" key="9">
    <source>
        <dbReference type="Pfam" id="PF23024"/>
    </source>
</evidence>
<dbReference type="Pfam" id="PF07993">
    <property type="entry name" value="NAD_binding_4"/>
    <property type="match status" value="1"/>
</dbReference>
<dbReference type="PANTHER" id="PTHR22754">
    <property type="entry name" value="DISCO-INTERACTING PROTEIN 2 DIP2 -RELATED"/>
    <property type="match status" value="1"/>
</dbReference>
<keyword evidence="4 10" id="KW-0436">Ligase</keyword>
<dbReference type="RefSeq" id="WP_099151077.1">
    <property type="nucleotide sequence ID" value="NZ_PDUD01000021.1"/>
</dbReference>
<evidence type="ECO:0000256" key="6">
    <source>
        <dbReference type="ARBA" id="ARBA00023098"/>
    </source>
</evidence>
<dbReference type="InterPro" id="IPR040097">
    <property type="entry name" value="FAAL/FAAC"/>
</dbReference>
<evidence type="ECO:0000256" key="1">
    <source>
        <dbReference type="ARBA" id="ARBA00006432"/>
    </source>
</evidence>
<dbReference type="SUPFAM" id="SSF56801">
    <property type="entry name" value="Acetyl-CoA synthetase-like"/>
    <property type="match status" value="1"/>
</dbReference>
<dbReference type="Pfam" id="PF00501">
    <property type="entry name" value="AMP-binding"/>
    <property type="match status" value="1"/>
</dbReference>
<comment type="similarity">
    <text evidence="1">Belongs to the ATP-dependent AMP-binding enzyme family.</text>
</comment>
<organism evidence="10 11">
    <name type="scientific">Flavilitoribacter nigricans (strain ATCC 23147 / DSM 23189 / NBRC 102662 / NCIMB 1420 / SS-2)</name>
    <name type="common">Lewinella nigricans</name>
    <dbReference type="NCBI Taxonomy" id="1122177"/>
    <lineage>
        <taxon>Bacteria</taxon>
        <taxon>Pseudomonadati</taxon>
        <taxon>Bacteroidota</taxon>
        <taxon>Saprospiria</taxon>
        <taxon>Saprospirales</taxon>
        <taxon>Lewinellaceae</taxon>
        <taxon>Flavilitoribacter</taxon>
    </lineage>
</organism>
<keyword evidence="5" id="KW-0276">Fatty acid metabolism</keyword>
<evidence type="ECO:0000259" key="8">
    <source>
        <dbReference type="Pfam" id="PF07993"/>
    </source>
</evidence>
<dbReference type="PROSITE" id="PS00455">
    <property type="entry name" value="AMP_BINDING"/>
    <property type="match status" value="1"/>
</dbReference>
<dbReference type="Gene3D" id="3.30.300.30">
    <property type="match status" value="1"/>
</dbReference>
<evidence type="ECO:0000256" key="3">
    <source>
        <dbReference type="ARBA" id="ARBA00022553"/>
    </source>
</evidence>
<comment type="caution">
    <text evidence="10">The sequence shown here is derived from an EMBL/GenBank/DDBJ whole genome shotgun (WGS) entry which is preliminary data.</text>
</comment>
<dbReference type="InterPro" id="IPR042099">
    <property type="entry name" value="ANL_N_sf"/>
</dbReference>
<dbReference type="Proteomes" id="UP000223913">
    <property type="component" value="Unassembled WGS sequence"/>
</dbReference>
<dbReference type="GO" id="GO:0008610">
    <property type="term" value="P:lipid biosynthetic process"/>
    <property type="evidence" value="ECO:0007669"/>
    <property type="project" value="InterPro"/>
</dbReference>
<dbReference type="Gene3D" id="3.40.50.12780">
    <property type="entry name" value="N-terminal domain of ligase-like"/>
    <property type="match status" value="1"/>
</dbReference>
<dbReference type="NCBIfam" id="TIGR01746">
    <property type="entry name" value="Thioester-redct"/>
    <property type="match status" value="1"/>
</dbReference>
<dbReference type="OrthoDB" id="9765680at2"/>
<dbReference type="CDD" id="cd05235">
    <property type="entry name" value="SDR_e1"/>
    <property type="match status" value="1"/>
</dbReference>
<name>A0A2D0NAG1_FLAN2</name>
<evidence type="ECO:0000313" key="11">
    <source>
        <dbReference type="Proteomes" id="UP000223913"/>
    </source>
</evidence>
<keyword evidence="6" id="KW-0443">Lipid metabolism</keyword>
<dbReference type="InterPro" id="IPR010080">
    <property type="entry name" value="Thioester_reductase-like_dom"/>
</dbReference>
<dbReference type="Pfam" id="PF23024">
    <property type="entry name" value="AMP-dom_DIP2-like"/>
    <property type="match status" value="1"/>
</dbReference>